<dbReference type="PANTHER" id="PTHR45947">
    <property type="entry name" value="SULFOQUINOVOSYL TRANSFERASE SQD2"/>
    <property type="match status" value="1"/>
</dbReference>
<comment type="caution">
    <text evidence="3">The sequence shown here is derived from an EMBL/GenBank/DDBJ whole genome shotgun (WGS) entry which is preliminary data.</text>
</comment>
<dbReference type="InterPro" id="IPR028098">
    <property type="entry name" value="Glyco_trans_4-like_N"/>
</dbReference>
<dbReference type="InterPro" id="IPR050194">
    <property type="entry name" value="Glycosyltransferase_grp1"/>
</dbReference>
<dbReference type="Proteomes" id="UP000886749">
    <property type="component" value="Unassembled WGS sequence"/>
</dbReference>
<feature type="domain" description="Glycosyl transferase family 1" evidence="1">
    <location>
        <begin position="150"/>
        <end position="299"/>
    </location>
</feature>
<dbReference type="PANTHER" id="PTHR45947:SF3">
    <property type="entry name" value="SULFOQUINOVOSYL TRANSFERASE SQD2"/>
    <property type="match status" value="1"/>
</dbReference>
<dbReference type="SUPFAM" id="SSF53756">
    <property type="entry name" value="UDP-Glycosyltransferase/glycogen phosphorylase"/>
    <property type="match status" value="1"/>
</dbReference>
<protein>
    <submittedName>
        <fullName evidence="3">Glycosyltransferase</fullName>
    </submittedName>
</protein>
<evidence type="ECO:0000313" key="3">
    <source>
        <dbReference type="EMBL" id="HIR40654.1"/>
    </source>
</evidence>
<accession>A0A9D1AIJ5</accession>
<evidence type="ECO:0000313" key="4">
    <source>
        <dbReference type="Proteomes" id="UP000886749"/>
    </source>
</evidence>
<dbReference type="GO" id="GO:0016757">
    <property type="term" value="F:glycosyltransferase activity"/>
    <property type="evidence" value="ECO:0007669"/>
    <property type="project" value="InterPro"/>
</dbReference>
<reference evidence="3" key="1">
    <citation type="submission" date="2020-10" db="EMBL/GenBank/DDBJ databases">
        <authorList>
            <person name="Gilroy R."/>
        </authorList>
    </citation>
    <scope>NUCLEOTIDE SEQUENCE</scope>
    <source>
        <strain evidence="3">CHK184-25365</strain>
    </source>
</reference>
<name>A0A9D1AIJ5_9FIRM</name>
<dbReference type="EMBL" id="DVGY01000056">
    <property type="protein sequence ID" value="HIR40654.1"/>
    <property type="molecule type" value="Genomic_DNA"/>
</dbReference>
<sequence>MKVLLYTEAMNLLGKSGVGKARSHQIRALEQVGVEWTIDPKEKVDLVHINTIFPNSHRLAKKAKKQGIPVVYHAHSTVEDFKNSYLGANAVAPLFKKWLCSCYRLGDSLITPTPYAKHLVESYGLTQPIYPCSNGIDLEYYEKNEEAGREFRRRFGFSPEDKIVMSVGLQIERKGILDFVELAKRMPQYQFIWFGYSSPWTIPAKIRKAVRTKLPNLHFPGYIDEKILRTAYWGADCFLFLTHEETEGIVLLEALAARQKVLIRDIPIYKEWLEDGKNIYKADSLDSFEAKLRGILEGELPDLTEAGYQVAYNRRIEAVGQTLDTIYRETIHRVKARETQPAAQQTPVNE</sequence>
<dbReference type="Pfam" id="PF13439">
    <property type="entry name" value="Glyco_transf_4"/>
    <property type="match status" value="1"/>
</dbReference>
<evidence type="ECO:0000259" key="2">
    <source>
        <dbReference type="Pfam" id="PF13439"/>
    </source>
</evidence>
<evidence type="ECO:0000259" key="1">
    <source>
        <dbReference type="Pfam" id="PF00534"/>
    </source>
</evidence>
<gene>
    <name evidence="3" type="ORF">IAB36_02375</name>
</gene>
<proteinExistence type="predicted"/>
<dbReference type="Pfam" id="PF00534">
    <property type="entry name" value="Glycos_transf_1"/>
    <property type="match status" value="1"/>
</dbReference>
<organism evidence="3 4">
    <name type="scientific">Candidatus Egerieicola pullicola</name>
    <dbReference type="NCBI Taxonomy" id="2840775"/>
    <lineage>
        <taxon>Bacteria</taxon>
        <taxon>Bacillati</taxon>
        <taxon>Bacillota</taxon>
        <taxon>Clostridia</taxon>
        <taxon>Eubacteriales</taxon>
        <taxon>Oscillospiraceae</taxon>
        <taxon>Oscillospiraceae incertae sedis</taxon>
        <taxon>Candidatus Egerieicola</taxon>
    </lineage>
</organism>
<dbReference type="Gene3D" id="3.40.50.2000">
    <property type="entry name" value="Glycogen Phosphorylase B"/>
    <property type="match status" value="2"/>
</dbReference>
<feature type="domain" description="Glycosyltransferase subfamily 4-like N-terminal" evidence="2">
    <location>
        <begin position="41"/>
        <end position="139"/>
    </location>
</feature>
<reference evidence="3" key="2">
    <citation type="journal article" date="2021" name="PeerJ">
        <title>Extensive microbial diversity within the chicken gut microbiome revealed by metagenomics and culture.</title>
        <authorList>
            <person name="Gilroy R."/>
            <person name="Ravi A."/>
            <person name="Getino M."/>
            <person name="Pursley I."/>
            <person name="Horton D.L."/>
            <person name="Alikhan N.F."/>
            <person name="Baker D."/>
            <person name="Gharbi K."/>
            <person name="Hall N."/>
            <person name="Watson M."/>
            <person name="Adriaenssens E.M."/>
            <person name="Foster-Nyarko E."/>
            <person name="Jarju S."/>
            <person name="Secka A."/>
            <person name="Antonio M."/>
            <person name="Oren A."/>
            <person name="Chaudhuri R.R."/>
            <person name="La Ragione R."/>
            <person name="Hildebrand F."/>
            <person name="Pallen M.J."/>
        </authorList>
    </citation>
    <scope>NUCLEOTIDE SEQUENCE</scope>
    <source>
        <strain evidence="3">CHK184-25365</strain>
    </source>
</reference>
<dbReference type="InterPro" id="IPR001296">
    <property type="entry name" value="Glyco_trans_1"/>
</dbReference>
<dbReference type="AlphaFoldDB" id="A0A9D1AIJ5"/>